<dbReference type="OrthoDB" id="2789670at2759"/>
<comment type="subcellular location">
    <subcellularLocation>
        <location evidence="2">Membrane</location>
    </subcellularLocation>
</comment>
<reference evidence="11 12" key="1">
    <citation type="submission" date="2020-06" db="EMBL/GenBank/DDBJ databases">
        <title>Transcriptomic and genomic resources for Thalictrum thalictroides and T. hernandezii: Facilitating candidate gene discovery in an emerging model plant lineage.</title>
        <authorList>
            <person name="Arias T."/>
            <person name="Riano-Pachon D.M."/>
            <person name="Di Stilio V.S."/>
        </authorList>
    </citation>
    <scope>NUCLEOTIDE SEQUENCE [LARGE SCALE GENOMIC DNA]</scope>
    <source>
        <strain evidence="12">cv. WT478/WT964</strain>
        <tissue evidence="11">Leaves</tissue>
    </source>
</reference>
<dbReference type="PRINTS" id="PR00463">
    <property type="entry name" value="EP450I"/>
</dbReference>
<evidence type="ECO:0000313" key="11">
    <source>
        <dbReference type="EMBL" id="KAF5184414.1"/>
    </source>
</evidence>
<feature type="transmembrane region" description="Helical" evidence="10">
    <location>
        <begin position="7"/>
        <end position="27"/>
    </location>
</feature>
<keyword evidence="10" id="KW-1133">Transmembrane helix</keyword>
<dbReference type="Gene3D" id="1.10.630.10">
    <property type="entry name" value="Cytochrome P450"/>
    <property type="match status" value="1"/>
</dbReference>
<evidence type="ECO:0000256" key="7">
    <source>
        <dbReference type="ARBA" id="ARBA00023004"/>
    </source>
</evidence>
<evidence type="ECO:0000313" key="12">
    <source>
        <dbReference type="Proteomes" id="UP000554482"/>
    </source>
</evidence>
<comment type="caution">
    <text evidence="11">The sequence shown here is derived from an EMBL/GenBank/DDBJ whole genome shotgun (WGS) entry which is preliminary data.</text>
</comment>
<dbReference type="GO" id="GO:0016705">
    <property type="term" value="F:oxidoreductase activity, acting on paired donors, with incorporation or reduction of molecular oxygen"/>
    <property type="evidence" value="ECO:0007669"/>
    <property type="project" value="InterPro"/>
</dbReference>
<evidence type="ECO:0000256" key="3">
    <source>
        <dbReference type="ARBA" id="ARBA00010617"/>
    </source>
</evidence>
<evidence type="ECO:0000256" key="2">
    <source>
        <dbReference type="ARBA" id="ARBA00004370"/>
    </source>
</evidence>
<dbReference type="EMBL" id="JABWDY010032148">
    <property type="protein sequence ID" value="KAF5184414.1"/>
    <property type="molecule type" value="Genomic_DNA"/>
</dbReference>
<organism evidence="11 12">
    <name type="scientific">Thalictrum thalictroides</name>
    <name type="common">Rue-anemone</name>
    <name type="synonym">Anemone thalictroides</name>
    <dbReference type="NCBI Taxonomy" id="46969"/>
    <lineage>
        <taxon>Eukaryota</taxon>
        <taxon>Viridiplantae</taxon>
        <taxon>Streptophyta</taxon>
        <taxon>Embryophyta</taxon>
        <taxon>Tracheophyta</taxon>
        <taxon>Spermatophyta</taxon>
        <taxon>Magnoliopsida</taxon>
        <taxon>Ranunculales</taxon>
        <taxon>Ranunculaceae</taxon>
        <taxon>Thalictroideae</taxon>
        <taxon>Thalictrum</taxon>
    </lineage>
</organism>
<accession>A0A7J6VH31</accession>
<keyword evidence="10" id="KW-0812">Transmembrane</keyword>
<comment type="cofactor">
    <cofactor evidence="1">
        <name>heme</name>
        <dbReference type="ChEBI" id="CHEBI:30413"/>
    </cofactor>
</comment>
<sequence length="371" mass="41992">MEGFAHLTTFISIGILLSLLLPLAWLWSKNISRSSPPGPLGLPVIGILHLLGDLPHRTMRKLSQTYGPIMKLQIGCVPVVVVSTAEAAELFLKTNDKIISSKPIAQVSKYMSYGSKGIVSAEYGPYWRNIRKICIVHLLSASKIESCRPTRKEELKHLIEYLRDAAKDREVVDIGKKLGLAVEEVTYRMIFGDHRKHITESFKFKPCVQESLELAGAFNLADFLPFIGVFDPQGMTRRWKIVSKLMDEFLDKIVDEYEQNPTKQEEHHGAFIDILLSLMKSHNTQEDRLDRTEVKATSLEILAAAMDTSAISVEWVFSELLRHPQVMVKVQEELANSIGLDRLVEEMDLAKLKYLNMVIKESMRLHPVNGL</sequence>
<dbReference type="AlphaFoldDB" id="A0A7J6VH31"/>
<dbReference type="PANTHER" id="PTHR47943:SF9">
    <property type="entry name" value="CYTOCHROME P450"/>
    <property type="match status" value="1"/>
</dbReference>
<keyword evidence="6" id="KW-0560">Oxidoreductase</keyword>
<evidence type="ECO:0000256" key="10">
    <source>
        <dbReference type="SAM" id="Phobius"/>
    </source>
</evidence>
<dbReference type="InterPro" id="IPR036396">
    <property type="entry name" value="Cyt_P450_sf"/>
</dbReference>
<dbReference type="GO" id="GO:0005506">
    <property type="term" value="F:iron ion binding"/>
    <property type="evidence" value="ECO:0007669"/>
    <property type="project" value="InterPro"/>
</dbReference>
<evidence type="ECO:0000256" key="8">
    <source>
        <dbReference type="ARBA" id="ARBA00023033"/>
    </source>
</evidence>
<keyword evidence="7" id="KW-0408">Iron</keyword>
<evidence type="ECO:0000256" key="6">
    <source>
        <dbReference type="ARBA" id="ARBA00023002"/>
    </source>
</evidence>
<dbReference type="InterPro" id="IPR002401">
    <property type="entry name" value="Cyt_P450_E_grp-I"/>
</dbReference>
<dbReference type="Proteomes" id="UP000554482">
    <property type="component" value="Unassembled WGS sequence"/>
</dbReference>
<dbReference type="GO" id="GO:0020037">
    <property type="term" value="F:heme binding"/>
    <property type="evidence" value="ECO:0007669"/>
    <property type="project" value="InterPro"/>
</dbReference>
<dbReference type="GO" id="GO:0044550">
    <property type="term" value="P:secondary metabolite biosynthetic process"/>
    <property type="evidence" value="ECO:0007669"/>
    <property type="project" value="UniProtKB-ARBA"/>
</dbReference>
<keyword evidence="12" id="KW-1185">Reference proteome</keyword>
<dbReference type="GO" id="GO:0004497">
    <property type="term" value="F:monooxygenase activity"/>
    <property type="evidence" value="ECO:0007669"/>
    <property type="project" value="UniProtKB-KW"/>
</dbReference>
<dbReference type="SUPFAM" id="SSF48264">
    <property type="entry name" value="Cytochrome P450"/>
    <property type="match status" value="1"/>
</dbReference>
<comment type="similarity">
    <text evidence="3">Belongs to the cytochrome P450 family.</text>
</comment>
<gene>
    <name evidence="11" type="ORF">FRX31_025999</name>
</gene>
<protein>
    <submittedName>
        <fullName evidence="11">Cytochrome p450</fullName>
    </submittedName>
</protein>
<dbReference type="Pfam" id="PF00067">
    <property type="entry name" value="p450"/>
    <property type="match status" value="1"/>
</dbReference>
<evidence type="ECO:0000256" key="4">
    <source>
        <dbReference type="ARBA" id="ARBA00022617"/>
    </source>
</evidence>
<keyword evidence="4" id="KW-0349">Heme</keyword>
<dbReference type="PANTHER" id="PTHR47943">
    <property type="entry name" value="CYTOCHROME P450 93A3-LIKE"/>
    <property type="match status" value="1"/>
</dbReference>
<name>A0A7J6VH31_THATH</name>
<proteinExistence type="inferred from homology"/>
<keyword evidence="5" id="KW-0479">Metal-binding</keyword>
<evidence type="ECO:0000256" key="5">
    <source>
        <dbReference type="ARBA" id="ARBA00022723"/>
    </source>
</evidence>
<evidence type="ECO:0000256" key="1">
    <source>
        <dbReference type="ARBA" id="ARBA00001971"/>
    </source>
</evidence>
<dbReference type="InterPro" id="IPR001128">
    <property type="entry name" value="Cyt_P450"/>
</dbReference>
<keyword evidence="9 10" id="KW-0472">Membrane</keyword>
<dbReference type="GO" id="GO:0016020">
    <property type="term" value="C:membrane"/>
    <property type="evidence" value="ECO:0007669"/>
    <property type="project" value="UniProtKB-SubCell"/>
</dbReference>
<keyword evidence="8" id="KW-0503">Monooxygenase</keyword>
<evidence type="ECO:0000256" key="9">
    <source>
        <dbReference type="ARBA" id="ARBA00023136"/>
    </source>
</evidence>
<feature type="non-terminal residue" evidence="11">
    <location>
        <position position="1"/>
    </location>
</feature>